<dbReference type="InterPro" id="IPR016040">
    <property type="entry name" value="NAD(P)-bd_dom"/>
</dbReference>
<dbReference type="RefSeq" id="WP_330382093.1">
    <property type="nucleotide sequence ID" value="NZ_LOEE01000065.1"/>
</dbReference>
<keyword evidence="2" id="KW-0456">Lyase</keyword>
<organism evidence="2 3">
    <name type="scientific">Thermotalea metallivorans</name>
    <dbReference type="NCBI Taxonomy" id="520762"/>
    <lineage>
        <taxon>Bacteria</taxon>
        <taxon>Bacillati</taxon>
        <taxon>Bacillota</taxon>
        <taxon>Clostridia</taxon>
        <taxon>Peptostreptococcales</taxon>
        <taxon>Thermotaleaceae</taxon>
        <taxon>Thermotalea</taxon>
    </lineage>
</organism>
<dbReference type="InterPro" id="IPR036291">
    <property type="entry name" value="NAD(P)-bd_dom_sf"/>
</dbReference>
<evidence type="ECO:0000259" key="1">
    <source>
        <dbReference type="Pfam" id="PF16363"/>
    </source>
</evidence>
<dbReference type="Proteomes" id="UP000070456">
    <property type="component" value="Unassembled WGS sequence"/>
</dbReference>
<feature type="domain" description="NAD(P)-binding" evidence="1">
    <location>
        <begin position="19"/>
        <end position="321"/>
    </location>
</feature>
<dbReference type="EMBL" id="LOEE01000065">
    <property type="protein sequence ID" value="KXG74053.1"/>
    <property type="molecule type" value="Genomic_DNA"/>
</dbReference>
<dbReference type="AlphaFoldDB" id="A0A140L0H8"/>
<dbReference type="STRING" id="520762.AN619_26630"/>
<dbReference type="Gene3D" id="3.40.50.720">
    <property type="entry name" value="NAD(P)-binding Rossmann-like Domain"/>
    <property type="match status" value="1"/>
</dbReference>
<protein>
    <submittedName>
        <fullName evidence="2">CDP-glucose 4,6-dehydratase</fullName>
        <ecNumber evidence="2">4.2.1.45</ecNumber>
    </submittedName>
</protein>
<dbReference type="EC" id="4.2.1.45" evidence="2"/>
<comment type="caution">
    <text evidence="2">The sequence shown here is derived from an EMBL/GenBank/DDBJ whole genome shotgun (WGS) entry which is preliminary data.</text>
</comment>
<dbReference type="Pfam" id="PF16363">
    <property type="entry name" value="GDP_Man_Dehyd"/>
    <property type="match status" value="1"/>
</dbReference>
<gene>
    <name evidence="2" type="primary">rfbG</name>
    <name evidence="2" type="ORF">AN619_26630</name>
</gene>
<name>A0A140L0H8_9FIRM</name>
<dbReference type="SUPFAM" id="SSF51735">
    <property type="entry name" value="NAD(P)-binding Rossmann-fold domains"/>
    <property type="match status" value="1"/>
</dbReference>
<sequence>MEGLVIKMKDTFWKNKNVFVTGCTGFLGSYLSKELIKLGANVVGLVRDFIPNSNLFCEPSLYSMNIVNGSLEDLGLIERILGEYEIDTVFHLAAQAIVGVANRNPLSTFQTNILGTWNILEACRRSPLVKRIIVASSDKAYGDQKVLPYDESMPLQGKHPYDVSKSCADLIAQSYYHTYRLPVCITRCGNLYGGGDLNFNRIIPQTIKSIIHNEAPIIRSDGTFIRDYFYVEDAVQAYLLLAEKMEDLSLYGEAFNFSNEIQLTVLDLVNKILEIMNSDLKPIILQQGQNEIKHQYLSAEKARIILNWKPIFTIEEGLKKTIEWYTSYFHSKG</sequence>
<reference evidence="2 3" key="1">
    <citation type="submission" date="2015-12" db="EMBL/GenBank/DDBJ databases">
        <title>Draft genome sequence of the thermoanaerobe Thermotalea metallivorans, an isolate from the runoff channel of the Great Artesian Basin, Australia.</title>
        <authorList>
            <person name="Patel B.K."/>
        </authorList>
    </citation>
    <scope>NUCLEOTIDE SEQUENCE [LARGE SCALE GENOMIC DNA]</scope>
    <source>
        <strain evidence="2 3">B2-1</strain>
    </source>
</reference>
<accession>A0A140L0H8</accession>
<dbReference type="GO" id="GO:0047733">
    <property type="term" value="F:CDP-glucose 4,6-dehydratase activity"/>
    <property type="evidence" value="ECO:0007669"/>
    <property type="project" value="UniProtKB-EC"/>
</dbReference>
<dbReference type="PANTHER" id="PTHR43000">
    <property type="entry name" value="DTDP-D-GLUCOSE 4,6-DEHYDRATASE-RELATED"/>
    <property type="match status" value="1"/>
</dbReference>
<keyword evidence="3" id="KW-1185">Reference proteome</keyword>
<dbReference type="PATRIC" id="fig|520762.4.peg.2939"/>
<evidence type="ECO:0000313" key="2">
    <source>
        <dbReference type="EMBL" id="KXG74053.1"/>
    </source>
</evidence>
<proteinExistence type="predicted"/>
<evidence type="ECO:0000313" key="3">
    <source>
        <dbReference type="Proteomes" id="UP000070456"/>
    </source>
</evidence>
<dbReference type="Gene3D" id="3.90.25.10">
    <property type="entry name" value="UDP-galactose 4-epimerase, domain 1"/>
    <property type="match status" value="1"/>
</dbReference>